<organism evidence="1 2">
    <name type="scientific">Phytophthora fragariaefolia</name>
    <dbReference type="NCBI Taxonomy" id="1490495"/>
    <lineage>
        <taxon>Eukaryota</taxon>
        <taxon>Sar</taxon>
        <taxon>Stramenopiles</taxon>
        <taxon>Oomycota</taxon>
        <taxon>Peronosporomycetes</taxon>
        <taxon>Peronosporales</taxon>
        <taxon>Peronosporaceae</taxon>
        <taxon>Phytophthora</taxon>
    </lineage>
</organism>
<dbReference type="Gene3D" id="2.40.70.10">
    <property type="entry name" value="Acid Proteases"/>
    <property type="match status" value="1"/>
</dbReference>
<evidence type="ECO:0000313" key="2">
    <source>
        <dbReference type="Proteomes" id="UP001165121"/>
    </source>
</evidence>
<protein>
    <submittedName>
        <fullName evidence="1">Unnamed protein product</fullName>
    </submittedName>
</protein>
<gene>
    <name evidence="1" type="ORF">Pfra01_002164200</name>
</gene>
<dbReference type="OrthoDB" id="129198at2759"/>
<proteinExistence type="predicted"/>
<name>A0A9W7D3K5_9STRA</name>
<comment type="caution">
    <text evidence="1">The sequence shown here is derived from an EMBL/GenBank/DDBJ whole genome shotgun (WGS) entry which is preliminary data.</text>
</comment>
<evidence type="ECO:0000313" key="1">
    <source>
        <dbReference type="EMBL" id="GMF52717.1"/>
    </source>
</evidence>
<sequence>MGPWWRYQRVMMDLSVKFEDFDITERFIVLTVDKYDLTLGIPWLEKHEPWIDCRGKAVEASRPTLSERALVSHAPTSVKSKSVCEDRQGASAPRHLWESPMYSAFPRSHSGICEGERGSASRCASGCTPGGSLVPPEQGISRRKPSVVNVVPRSVRKVLITWETGYTSSNVGNLVSREPVKANQEGKIGEDASCVGNIVPHRVGMAEDARDEASSNVGIIVPRRGRRRRRRQRKSGCRQTDTIPSLIVRPVSVSRQTPPTGRRLPEVTELLNLEAISLDDFLADLKAGNIVEMVLLRLEPTPEELNPSSVMDEDVPEDFRMSRVVLAF</sequence>
<keyword evidence="2" id="KW-1185">Reference proteome</keyword>
<dbReference type="AlphaFoldDB" id="A0A9W7D3K5"/>
<dbReference type="EMBL" id="BSXT01003130">
    <property type="protein sequence ID" value="GMF52717.1"/>
    <property type="molecule type" value="Genomic_DNA"/>
</dbReference>
<reference evidence="1" key="1">
    <citation type="submission" date="2023-04" db="EMBL/GenBank/DDBJ databases">
        <title>Phytophthora fragariaefolia NBRC 109709.</title>
        <authorList>
            <person name="Ichikawa N."/>
            <person name="Sato H."/>
            <person name="Tonouchi N."/>
        </authorList>
    </citation>
    <scope>NUCLEOTIDE SEQUENCE</scope>
    <source>
        <strain evidence="1">NBRC 109709</strain>
    </source>
</reference>
<dbReference type="Proteomes" id="UP001165121">
    <property type="component" value="Unassembled WGS sequence"/>
</dbReference>
<dbReference type="InterPro" id="IPR021109">
    <property type="entry name" value="Peptidase_aspartic_dom_sf"/>
</dbReference>
<accession>A0A9W7D3K5</accession>